<dbReference type="AlphaFoldDB" id="A0A0C3FJH0"/>
<gene>
    <name evidence="1" type="ORF">PILCRDRAFT_9838</name>
</gene>
<sequence>MAFITLRLEVLNTLSSSGGTGPRQAEFFALGPKWSTLRLPADTAFDWTCLRIDAPILVSTACLIWVVFSN</sequence>
<dbReference type="InParanoid" id="A0A0C3FJH0"/>
<accession>A0A0C3FJH0</accession>
<dbReference type="HOGENOM" id="CLU_2758697_0_0_1"/>
<protein>
    <submittedName>
        <fullName evidence="1">Uncharacterized protein</fullName>
    </submittedName>
</protein>
<dbReference type="EMBL" id="KN833006">
    <property type="protein sequence ID" value="KIM79944.1"/>
    <property type="molecule type" value="Genomic_DNA"/>
</dbReference>
<reference evidence="1 2" key="1">
    <citation type="submission" date="2014-04" db="EMBL/GenBank/DDBJ databases">
        <authorList>
            <consortium name="DOE Joint Genome Institute"/>
            <person name="Kuo A."/>
            <person name="Tarkka M."/>
            <person name="Buscot F."/>
            <person name="Kohler A."/>
            <person name="Nagy L.G."/>
            <person name="Floudas D."/>
            <person name="Copeland A."/>
            <person name="Barry K.W."/>
            <person name="Cichocki N."/>
            <person name="Veneault-Fourrey C."/>
            <person name="LaButti K."/>
            <person name="Lindquist E.A."/>
            <person name="Lipzen A."/>
            <person name="Lundell T."/>
            <person name="Morin E."/>
            <person name="Murat C."/>
            <person name="Sun H."/>
            <person name="Tunlid A."/>
            <person name="Henrissat B."/>
            <person name="Grigoriev I.V."/>
            <person name="Hibbett D.S."/>
            <person name="Martin F."/>
            <person name="Nordberg H.P."/>
            <person name="Cantor M.N."/>
            <person name="Hua S.X."/>
        </authorList>
    </citation>
    <scope>NUCLEOTIDE SEQUENCE [LARGE SCALE GENOMIC DNA]</scope>
    <source>
        <strain evidence="1 2">F 1598</strain>
    </source>
</reference>
<evidence type="ECO:0000313" key="2">
    <source>
        <dbReference type="Proteomes" id="UP000054166"/>
    </source>
</evidence>
<dbReference type="Proteomes" id="UP000054166">
    <property type="component" value="Unassembled WGS sequence"/>
</dbReference>
<keyword evidence="2" id="KW-1185">Reference proteome</keyword>
<evidence type="ECO:0000313" key="1">
    <source>
        <dbReference type="EMBL" id="KIM79944.1"/>
    </source>
</evidence>
<name>A0A0C3FJH0_PILCF</name>
<organism evidence="1 2">
    <name type="scientific">Piloderma croceum (strain F 1598)</name>
    <dbReference type="NCBI Taxonomy" id="765440"/>
    <lineage>
        <taxon>Eukaryota</taxon>
        <taxon>Fungi</taxon>
        <taxon>Dikarya</taxon>
        <taxon>Basidiomycota</taxon>
        <taxon>Agaricomycotina</taxon>
        <taxon>Agaricomycetes</taxon>
        <taxon>Agaricomycetidae</taxon>
        <taxon>Atheliales</taxon>
        <taxon>Atheliaceae</taxon>
        <taxon>Piloderma</taxon>
    </lineage>
</organism>
<proteinExistence type="predicted"/>
<reference evidence="2" key="2">
    <citation type="submission" date="2015-01" db="EMBL/GenBank/DDBJ databases">
        <title>Evolutionary Origins and Diversification of the Mycorrhizal Mutualists.</title>
        <authorList>
            <consortium name="DOE Joint Genome Institute"/>
            <consortium name="Mycorrhizal Genomics Consortium"/>
            <person name="Kohler A."/>
            <person name="Kuo A."/>
            <person name="Nagy L.G."/>
            <person name="Floudas D."/>
            <person name="Copeland A."/>
            <person name="Barry K.W."/>
            <person name="Cichocki N."/>
            <person name="Veneault-Fourrey C."/>
            <person name="LaButti K."/>
            <person name="Lindquist E.A."/>
            <person name="Lipzen A."/>
            <person name="Lundell T."/>
            <person name="Morin E."/>
            <person name="Murat C."/>
            <person name="Riley R."/>
            <person name="Ohm R."/>
            <person name="Sun H."/>
            <person name="Tunlid A."/>
            <person name="Henrissat B."/>
            <person name="Grigoriev I.V."/>
            <person name="Hibbett D.S."/>
            <person name="Martin F."/>
        </authorList>
    </citation>
    <scope>NUCLEOTIDE SEQUENCE [LARGE SCALE GENOMIC DNA]</scope>
    <source>
        <strain evidence="2">F 1598</strain>
    </source>
</reference>